<organism evidence="1 2">
    <name type="scientific">Panagrolaimus sp. PS1159</name>
    <dbReference type="NCBI Taxonomy" id="55785"/>
    <lineage>
        <taxon>Eukaryota</taxon>
        <taxon>Metazoa</taxon>
        <taxon>Ecdysozoa</taxon>
        <taxon>Nematoda</taxon>
        <taxon>Chromadorea</taxon>
        <taxon>Rhabditida</taxon>
        <taxon>Tylenchina</taxon>
        <taxon>Panagrolaimomorpha</taxon>
        <taxon>Panagrolaimoidea</taxon>
        <taxon>Panagrolaimidae</taxon>
        <taxon>Panagrolaimus</taxon>
    </lineage>
</organism>
<sequence length="187" mass="21622">MLNEIAQQQQLQSSTSTQQPQIESLPPFLQGAPIEVINEFKRILRQPQLSYDAKVQQVQELFKRILRQPQLSYDAKVQQVQELVNTLSPDRQQLYQQFMSQQQYQAEISSPSTLPPPQLLHRQPTRPPSRMPQRSPPRGDDGFSMISKIIEDESIPENERWKQIVAIYGEAEPRVKNENPFAFDGIV</sequence>
<reference evidence="2" key="1">
    <citation type="submission" date="2022-11" db="UniProtKB">
        <authorList>
            <consortium name="WormBaseParasite"/>
        </authorList>
    </citation>
    <scope>IDENTIFICATION</scope>
</reference>
<dbReference type="WBParaSite" id="PS1159_v2.g20263.t2">
    <property type="protein sequence ID" value="PS1159_v2.g20263.t2"/>
    <property type="gene ID" value="PS1159_v2.g20263"/>
</dbReference>
<dbReference type="Proteomes" id="UP000887580">
    <property type="component" value="Unplaced"/>
</dbReference>
<protein>
    <submittedName>
        <fullName evidence="2">Uncharacterized protein</fullName>
    </submittedName>
</protein>
<name>A0AC35FS13_9BILA</name>
<proteinExistence type="predicted"/>
<evidence type="ECO:0000313" key="2">
    <source>
        <dbReference type="WBParaSite" id="PS1159_v2.g20263.t2"/>
    </source>
</evidence>
<accession>A0AC35FS13</accession>
<evidence type="ECO:0000313" key="1">
    <source>
        <dbReference type="Proteomes" id="UP000887580"/>
    </source>
</evidence>